<dbReference type="InterPro" id="IPR029063">
    <property type="entry name" value="SAM-dependent_MTases_sf"/>
</dbReference>
<dbReference type="KEGG" id="paun:MJA45_12825"/>
<sequence length="239" mass="27189">MFSFLDRRAEQPELMDDLRAGGPELEEALVHLRRLNRIFHAAGPLLYGVDRLWREAGKPARLTVLDAGCGSGEGNRRVLQWADSRGVDVRVTLVDRSEEACTEAARLFRYEPRVQVRQGDLFGLSLREADIVTAGQVFHHFGQEELPAAARALAEASTIGTVIHDIHRHWIAWCAVWLTARLVSRNRYIRHDGPLSVHKGFREGDWKKVGDELAGYRLTCSWRPLFRYAVLVTREPRSL</sequence>
<dbReference type="InterPro" id="IPR041698">
    <property type="entry name" value="Methyltransf_25"/>
</dbReference>
<evidence type="ECO:0000259" key="1">
    <source>
        <dbReference type="Pfam" id="PF13649"/>
    </source>
</evidence>
<dbReference type="EMBL" id="CP130318">
    <property type="protein sequence ID" value="WNQ13856.1"/>
    <property type="molecule type" value="Genomic_DNA"/>
</dbReference>
<gene>
    <name evidence="2" type="ORF">MJA45_12825</name>
</gene>
<keyword evidence="2" id="KW-0489">Methyltransferase</keyword>
<dbReference type="SUPFAM" id="SSF53335">
    <property type="entry name" value="S-adenosyl-L-methionine-dependent methyltransferases"/>
    <property type="match status" value="1"/>
</dbReference>
<dbReference type="AlphaFoldDB" id="A0AA96RHS5"/>
<dbReference type="GO" id="GO:0008168">
    <property type="term" value="F:methyltransferase activity"/>
    <property type="evidence" value="ECO:0007669"/>
    <property type="project" value="UniProtKB-KW"/>
</dbReference>
<name>A0AA96RHS5_9BACL</name>
<reference evidence="2 3" key="1">
    <citation type="submission" date="2022-02" db="EMBL/GenBank/DDBJ databases">
        <title>Paenibacillus sp. MBLB1776 Whole Genome Shotgun Sequencing.</title>
        <authorList>
            <person name="Hwang C.Y."/>
            <person name="Cho E.-S."/>
            <person name="Seo M.-J."/>
        </authorList>
    </citation>
    <scope>NUCLEOTIDE SEQUENCE [LARGE SCALE GENOMIC DNA]</scope>
    <source>
        <strain evidence="2 3">MBLB1776</strain>
    </source>
</reference>
<dbReference type="GO" id="GO:0032259">
    <property type="term" value="P:methylation"/>
    <property type="evidence" value="ECO:0007669"/>
    <property type="project" value="UniProtKB-KW"/>
</dbReference>
<keyword evidence="3" id="KW-1185">Reference proteome</keyword>
<evidence type="ECO:0000313" key="2">
    <source>
        <dbReference type="EMBL" id="WNQ13856.1"/>
    </source>
</evidence>
<dbReference type="Gene3D" id="3.40.50.150">
    <property type="entry name" value="Vaccinia Virus protein VP39"/>
    <property type="match status" value="1"/>
</dbReference>
<accession>A0AA96RHS5</accession>
<feature type="domain" description="Methyltransferase" evidence="1">
    <location>
        <begin position="64"/>
        <end position="155"/>
    </location>
</feature>
<dbReference type="RefSeq" id="WP_315607637.1">
    <property type="nucleotide sequence ID" value="NZ_CP130318.1"/>
</dbReference>
<protein>
    <submittedName>
        <fullName evidence="2">Methyltransferase domain-containing protein</fullName>
    </submittedName>
</protein>
<proteinExistence type="predicted"/>
<dbReference type="Pfam" id="PF13649">
    <property type="entry name" value="Methyltransf_25"/>
    <property type="match status" value="1"/>
</dbReference>
<evidence type="ECO:0000313" key="3">
    <source>
        <dbReference type="Proteomes" id="UP001305702"/>
    </source>
</evidence>
<dbReference type="CDD" id="cd02440">
    <property type="entry name" value="AdoMet_MTases"/>
    <property type="match status" value="1"/>
</dbReference>
<keyword evidence="2" id="KW-0808">Transferase</keyword>
<organism evidence="2 3">
    <name type="scientific">Paenibacillus aurantius</name>
    <dbReference type="NCBI Taxonomy" id="2918900"/>
    <lineage>
        <taxon>Bacteria</taxon>
        <taxon>Bacillati</taxon>
        <taxon>Bacillota</taxon>
        <taxon>Bacilli</taxon>
        <taxon>Bacillales</taxon>
        <taxon>Paenibacillaceae</taxon>
        <taxon>Paenibacillus</taxon>
    </lineage>
</organism>
<dbReference type="Proteomes" id="UP001305702">
    <property type="component" value="Chromosome"/>
</dbReference>